<dbReference type="AlphaFoldDB" id="A0A0N4VBS2"/>
<name>A0A0N4VBS2_ENTVE</name>
<evidence type="ECO:0000256" key="1">
    <source>
        <dbReference type="SAM" id="Phobius"/>
    </source>
</evidence>
<dbReference type="EMBL" id="UXUI01008938">
    <property type="protein sequence ID" value="VDD92724.1"/>
    <property type="molecule type" value="Genomic_DNA"/>
</dbReference>
<evidence type="ECO:0000313" key="2">
    <source>
        <dbReference type="EMBL" id="VDD92724.1"/>
    </source>
</evidence>
<reference evidence="2 3" key="2">
    <citation type="submission" date="2018-10" db="EMBL/GenBank/DDBJ databases">
        <authorList>
            <consortium name="Pathogen Informatics"/>
        </authorList>
    </citation>
    <scope>NUCLEOTIDE SEQUENCE [LARGE SCALE GENOMIC DNA]</scope>
</reference>
<keyword evidence="3" id="KW-1185">Reference proteome</keyword>
<proteinExistence type="predicted"/>
<sequence>METKNVKLCEFEKPSLPMGTVQEWFTSFTGQSDGWIYVNLDIRRRKINLIFLAYLLISRTFKIRISDVWRFTLGSAVDAFVDEKASGNEEPTFTLIAKVLDFVGNEAVCSYFDSTEKCDIQQLRCSAFNLLLVSLLLLLVLQACYGDSVKIMLIPSCIFLSLSALLTVAVLGSGGKPSIQYEYQS</sequence>
<dbReference type="Proteomes" id="UP000274131">
    <property type="component" value="Unassembled WGS sequence"/>
</dbReference>
<keyword evidence="1" id="KW-0472">Membrane</keyword>
<protein>
    <submittedName>
        <fullName evidence="4">Transmembrane protein</fullName>
    </submittedName>
</protein>
<gene>
    <name evidence="2" type="ORF">EVEC_LOCUS7475</name>
</gene>
<evidence type="ECO:0000313" key="4">
    <source>
        <dbReference type="WBParaSite" id="EVEC_0000799101-mRNA-1"/>
    </source>
</evidence>
<accession>A0A0N4VBS2</accession>
<feature type="transmembrane region" description="Helical" evidence="1">
    <location>
        <begin position="127"/>
        <end position="145"/>
    </location>
</feature>
<evidence type="ECO:0000313" key="3">
    <source>
        <dbReference type="Proteomes" id="UP000274131"/>
    </source>
</evidence>
<keyword evidence="1" id="KW-1133">Transmembrane helix</keyword>
<reference evidence="4" key="1">
    <citation type="submission" date="2017-02" db="UniProtKB">
        <authorList>
            <consortium name="WormBaseParasite"/>
        </authorList>
    </citation>
    <scope>IDENTIFICATION</scope>
</reference>
<keyword evidence="1" id="KW-0812">Transmembrane</keyword>
<feature type="transmembrane region" description="Helical" evidence="1">
    <location>
        <begin position="151"/>
        <end position="171"/>
    </location>
</feature>
<organism evidence="4">
    <name type="scientific">Enterobius vermicularis</name>
    <name type="common">Human pinworm</name>
    <dbReference type="NCBI Taxonomy" id="51028"/>
    <lineage>
        <taxon>Eukaryota</taxon>
        <taxon>Metazoa</taxon>
        <taxon>Ecdysozoa</taxon>
        <taxon>Nematoda</taxon>
        <taxon>Chromadorea</taxon>
        <taxon>Rhabditida</taxon>
        <taxon>Spirurina</taxon>
        <taxon>Oxyuridomorpha</taxon>
        <taxon>Oxyuroidea</taxon>
        <taxon>Oxyuridae</taxon>
        <taxon>Enterobius</taxon>
    </lineage>
</organism>
<dbReference type="WBParaSite" id="EVEC_0000799101-mRNA-1">
    <property type="protein sequence ID" value="EVEC_0000799101-mRNA-1"/>
    <property type="gene ID" value="EVEC_0000799101"/>
</dbReference>